<dbReference type="Gene3D" id="3.30.2280.10">
    <property type="entry name" value="Hypothetical protein (hspc210)"/>
    <property type="match status" value="1"/>
</dbReference>
<feature type="compositionally biased region" description="Low complexity" evidence="3">
    <location>
        <begin position="273"/>
        <end position="288"/>
    </location>
</feature>
<keyword evidence="2" id="KW-0802">TPR repeat</keyword>
<dbReference type="Gene3D" id="1.25.40.10">
    <property type="entry name" value="Tetratricopeptide repeat domain"/>
    <property type="match status" value="1"/>
</dbReference>
<dbReference type="InterPro" id="IPR007967">
    <property type="entry name" value="GSKIP_dom"/>
</dbReference>
<dbReference type="GO" id="GO:0048312">
    <property type="term" value="P:intracellular distribution of mitochondria"/>
    <property type="evidence" value="ECO:0007669"/>
    <property type="project" value="TreeGrafter"/>
</dbReference>
<evidence type="ECO:0000313" key="5">
    <source>
        <dbReference type="EMBL" id="CDR47516.1"/>
    </source>
</evidence>
<gene>
    <name evidence="5" type="ORF">RHTO0S_14e04632g</name>
</gene>
<feature type="region of interest" description="Disordered" evidence="3">
    <location>
        <begin position="622"/>
        <end position="668"/>
    </location>
</feature>
<dbReference type="InterPro" id="IPR025697">
    <property type="entry name" value="CLU_dom"/>
</dbReference>
<evidence type="ECO:0000259" key="4">
    <source>
        <dbReference type="PROSITE" id="PS51823"/>
    </source>
</evidence>
<dbReference type="PROSITE" id="PS51823">
    <property type="entry name" value="CLU"/>
    <property type="match status" value="1"/>
</dbReference>
<dbReference type="Pfam" id="PF13236">
    <property type="entry name" value="CLU"/>
    <property type="match status" value="1"/>
</dbReference>
<proteinExistence type="predicted"/>
<keyword evidence="1" id="KW-0963">Cytoplasm</keyword>
<sequence length="1531" mass="165974">MASPSTDAAASAPDAEIQQLQAGDAVGAEQADQAASEPAAVEVTLLVPSQQFLSLPTSPAKKTADGLLELPLPIALSDAIHDLRTIITDAPEGFWLGAFSLAPCYAEEVEGGEVKEGEEQAKQFGEWKALSPPERKPLAAGEVDPTAWSLTKEGVLGDFADLTAVFGAEPEFWEGKKRGLKVTFTPYSSASMHQHILKVRDVLFSNLPPFASTPTNYDPTSLAIGAGSTLYASVCGKNEVEQEKAVSQEEEQDEKASKGKKGKASKKAEKAAAEPASTSSAAQPESSTHPFSGWTIDDLKADNYLTHLSSASSLAATSPCLKSLGVSPWSPPPHPRRLRGDLVYLTIQTLESEQYTITGATNGFWVSKSTNATFDPSPRAVLPKGVHAGAYHSLFELLADISPSFRKNLSSLIAKSSRTDLSQSDLVGALAITHTIPAAPYLVKAPQHVADPFRTQAAYLLTSSTTADQLPAARDWNDEFAQYLDLPRSNVNERLLRERLICRTQAEFVAAATRGAMAIARGDVQPLNPNEAPAAHTFIHNNLLYTKAEDATGMHTHLGGDEASRYAAGKDLRGIEILERLDIDGLSVMQTLLVDFRGTRWICQSLIPGLFKTARDGEAEVSLAGDEKGEKVPTTYPAGDESAKEAAKKAIESDKPFPAETTPNKDDYPPTSAFRIVYGAADPEKPDSKVRASAYFHETLAKKVAKQMRFAEHDVKNEEGKVTRLYTASDMHGIAATDGRSYFIDCSRLQCVDVEFLEKNVKADDSTSVEYPHRVVLLRPELLEAYRESKLQKWLEVKVAETRAKVEEEQKSVEAELKEAASTETPTQGEEAPQDDEAKPAKAPTTSVINADDFVLNFDPDAFVERKPTESGEQLVIYDPEDESTKNVRLASQYLRDVVLDEFLVEAAANTFIVTDGFLITKTLHRKGINMRYLGLLVDKIDQGADKIEVGKSTTKDEAAFTLSLLKSTLQHEMVIRAAKHILNRLLRSAEAYDEAAIVAHFYNCLLGAAFNTSPVAEPIDLPLGSQVDRSWTDLSPASLRADLVKEVAARFRHQLYESWFDEQMLKNKVARELSLRVGVQLVARKYDFAGAQADSSEPHVNGVSTSSDSEPAASSSKKGKKSKKAKADVDDKPKARGAPTTFTPEDVLNVGPVVKSTNHRSSLVEETFYQGQRAIADGHAEVGEAVCNDALHICEQIFGPVHAEGADKFHALGIMWHNLAQRVLNTVRTHELAASALADLSPAEREQHEKQIQELLVPDVEQARAEAEAYLQQAVRLVRQSIVISERTNGVDSADAITQFSDLGLLEQAAGNSELALTLTKHAMNLYVAAYGPKHPQLVTLLNNAAAMVQAKFGAEAAIPLQKETRKLAELVYGAESVAVGQAEYTLGQSYAMSQDLPSALEHMKLAKEILSKHLAEGAKEITEATQFIQMVEAAVAHEAREQAAREERLKKALPAVGGSRRIGGARLTGASASTSPLSGVLRQQVNGASTSAQRQRTHGEKADLSVDDLVNYIQGSSSSSKSRKRKTSP</sequence>
<feature type="compositionally biased region" description="Basic and acidic residues" evidence="3">
    <location>
        <begin position="806"/>
        <end position="821"/>
    </location>
</feature>
<dbReference type="GO" id="GO:0005737">
    <property type="term" value="C:cytoplasm"/>
    <property type="evidence" value="ECO:0007669"/>
    <property type="project" value="TreeGrafter"/>
</dbReference>
<feature type="region of interest" description="Disordered" evidence="3">
    <location>
        <begin position="806"/>
        <end position="844"/>
    </location>
</feature>
<dbReference type="InterPro" id="IPR033646">
    <property type="entry name" value="CLU-central"/>
</dbReference>
<protein>
    <submittedName>
        <fullName evidence="5">RHTO0S14e04632g1_1</fullName>
    </submittedName>
</protein>
<dbReference type="OrthoDB" id="771227at2759"/>
<feature type="domain" description="Clu" evidence="4">
    <location>
        <begin position="446"/>
        <end position="757"/>
    </location>
</feature>
<evidence type="ECO:0000256" key="3">
    <source>
        <dbReference type="SAM" id="MobiDB-lite"/>
    </source>
</evidence>
<feature type="compositionally biased region" description="Low complexity" evidence="3">
    <location>
        <begin position="1105"/>
        <end position="1117"/>
    </location>
</feature>
<feature type="compositionally biased region" description="Polar residues" evidence="3">
    <location>
        <begin position="1487"/>
        <end position="1496"/>
    </location>
</feature>
<evidence type="ECO:0000256" key="1">
    <source>
        <dbReference type="ARBA" id="ARBA00022490"/>
    </source>
</evidence>
<reference evidence="5" key="1">
    <citation type="journal article" date="2014" name="Genome Announc.">
        <title>Draft genome sequence of Rhodosporidium toruloides CECT1137, an oleaginous yeast of biotechnological interest.</title>
        <authorList>
            <person name="Morin N."/>
            <person name="Calcas X."/>
            <person name="Devillers H."/>
            <person name="Durrens P."/>
            <person name="Sherman D.J."/>
            <person name="Nicaud J.-M."/>
            <person name="Neuveglise C."/>
        </authorList>
    </citation>
    <scope>NUCLEOTIDE SEQUENCE</scope>
    <source>
        <strain evidence="5">CECT1137</strain>
    </source>
</reference>
<dbReference type="CDD" id="cd15466">
    <property type="entry name" value="CLU-central"/>
    <property type="match status" value="1"/>
</dbReference>
<dbReference type="FunFam" id="3.30.2280.10:FF:000002">
    <property type="entry name" value="Clustered mitochondria protein homolog"/>
    <property type="match status" value="1"/>
</dbReference>
<dbReference type="Pfam" id="PF12807">
    <property type="entry name" value="eIF3_p135"/>
    <property type="match status" value="1"/>
</dbReference>
<dbReference type="InterPro" id="IPR011990">
    <property type="entry name" value="TPR-like_helical_dom_sf"/>
</dbReference>
<feature type="region of interest" description="Disordered" evidence="3">
    <location>
        <begin position="1487"/>
        <end position="1531"/>
    </location>
</feature>
<dbReference type="PANTHER" id="PTHR12601:SF6">
    <property type="entry name" value="CLUSTERED MITOCHONDRIA PROTEIN HOMOLOG"/>
    <property type="match status" value="1"/>
</dbReference>
<dbReference type="Pfam" id="PF05303">
    <property type="entry name" value="GSKIP_dom"/>
    <property type="match status" value="1"/>
</dbReference>
<evidence type="ECO:0000256" key="2">
    <source>
        <dbReference type="ARBA" id="ARBA00022803"/>
    </source>
</evidence>
<accession>A0A061BKI0</accession>
<feature type="region of interest" description="Disordered" evidence="3">
    <location>
        <begin position="243"/>
        <end position="293"/>
    </location>
</feature>
<feature type="compositionally biased region" description="Basic and acidic residues" evidence="3">
    <location>
        <begin position="1126"/>
        <end position="1135"/>
    </location>
</feature>
<dbReference type="EMBL" id="LK052949">
    <property type="protein sequence ID" value="CDR47516.1"/>
    <property type="molecule type" value="Genomic_DNA"/>
</dbReference>
<dbReference type="InterPro" id="IPR027523">
    <property type="entry name" value="CLU_prot"/>
</dbReference>
<feature type="region of interest" description="Disordered" evidence="3">
    <location>
        <begin position="1094"/>
        <end position="1147"/>
    </location>
</feature>
<dbReference type="InterPro" id="IPR023231">
    <property type="entry name" value="GSKIP_dom_sf"/>
</dbReference>
<organism evidence="5">
    <name type="scientific">Rhodotorula toruloides</name>
    <name type="common">Yeast</name>
    <name type="synonym">Rhodosporidium toruloides</name>
    <dbReference type="NCBI Taxonomy" id="5286"/>
    <lineage>
        <taxon>Eukaryota</taxon>
        <taxon>Fungi</taxon>
        <taxon>Dikarya</taxon>
        <taxon>Basidiomycota</taxon>
        <taxon>Pucciniomycotina</taxon>
        <taxon>Microbotryomycetes</taxon>
        <taxon>Sporidiobolales</taxon>
        <taxon>Sporidiobolaceae</taxon>
        <taxon>Rhodotorula</taxon>
    </lineage>
</organism>
<dbReference type="GO" id="GO:0003729">
    <property type="term" value="F:mRNA binding"/>
    <property type="evidence" value="ECO:0007669"/>
    <property type="project" value="TreeGrafter"/>
</dbReference>
<feature type="compositionally biased region" description="Basic and acidic residues" evidence="3">
    <location>
        <begin position="641"/>
        <end position="668"/>
    </location>
</feature>
<name>A0A061BKI0_RHOTO</name>
<dbReference type="SUPFAM" id="SSF103107">
    <property type="entry name" value="Hypothetical protein c14orf129, hspc210"/>
    <property type="match status" value="1"/>
</dbReference>
<dbReference type="PANTHER" id="PTHR12601">
    <property type="entry name" value="EUKARYOTIC TRANSLATION INITIATION FACTOR 3 SUBUNIT EIF-3"/>
    <property type="match status" value="1"/>
</dbReference>